<reference evidence="1" key="1">
    <citation type="journal article" date="2020" name="mSystems">
        <title>Genome- and Community-Level Interaction Insights into Carbon Utilization and Element Cycling Functions of Hydrothermarchaeota in Hydrothermal Sediment.</title>
        <authorList>
            <person name="Zhou Z."/>
            <person name="Liu Y."/>
            <person name="Xu W."/>
            <person name="Pan J."/>
            <person name="Luo Z.H."/>
            <person name="Li M."/>
        </authorList>
    </citation>
    <scope>NUCLEOTIDE SEQUENCE [LARGE SCALE GENOMIC DNA]</scope>
    <source>
        <strain evidence="1">SpSt-479</strain>
    </source>
</reference>
<organism evidence="1">
    <name type="scientific">Ignavibacterium album</name>
    <dbReference type="NCBI Taxonomy" id="591197"/>
    <lineage>
        <taxon>Bacteria</taxon>
        <taxon>Pseudomonadati</taxon>
        <taxon>Ignavibacteriota</taxon>
        <taxon>Ignavibacteria</taxon>
        <taxon>Ignavibacteriales</taxon>
        <taxon>Ignavibacteriaceae</taxon>
        <taxon>Ignavibacterium</taxon>
    </lineage>
</organism>
<gene>
    <name evidence="1" type="ORF">ENS31_05205</name>
</gene>
<proteinExistence type="predicted"/>
<dbReference type="AlphaFoldDB" id="A0A7V3E732"/>
<dbReference type="EMBL" id="DSUJ01000008">
    <property type="protein sequence ID" value="HFI90917.1"/>
    <property type="molecule type" value="Genomic_DNA"/>
</dbReference>
<accession>A0A7V3E732</accession>
<name>A0A7V3E732_9BACT</name>
<comment type="caution">
    <text evidence="1">The sequence shown here is derived from an EMBL/GenBank/DDBJ whole genome shotgun (WGS) entry which is preliminary data.</text>
</comment>
<sequence>MREKFLSIFIYVLILVTINLISCKESKPSEPEVNHQPIDTSDINLSFSKVLNVPSQDGAKFVDISFGDTSFGALIYENTNRLYMTSDNGNIWRQSQWTPPYGFPLKCIAIKKDGSEIFVGTTSGGSSYPGRYAILNAFADTLFYTGNVDLYNIGNPNYDFIQAYYNYEGALWTAMGNSLKDDGNLLIKHSNTYSLWEDIDPLLGRRNYVSAIVRKRRGENIVGMFDYNGFQKGIFIKYTYSDVYVLLDINTSTPYQTEYPMSLSLNSEEKLLAAYGGSVNNNRLYVSTSSLGLWRRIIHTGIIGNFRSAKFDSKDYIWVCTDNGLYKSDQPVK</sequence>
<dbReference type="SUPFAM" id="SSF50939">
    <property type="entry name" value="Sialidases"/>
    <property type="match status" value="1"/>
</dbReference>
<dbReference type="InterPro" id="IPR036278">
    <property type="entry name" value="Sialidase_sf"/>
</dbReference>
<evidence type="ECO:0000313" key="1">
    <source>
        <dbReference type="EMBL" id="HFI90917.1"/>
    </source>
</evidence>
<protein>
    <submittedName>
        <fullName evidence="1">Uncharacterized protein</fullName>
    </submittedName>
</protein>